<name>A0A401TLB0_CHIPU</name>
<dbReference type="InterPro" id="IPR027417">
    <property type="entry name" value="P-loop_NTPase"/>
</dbReference>
<dbReference type="GO" id="GO:0003924">
    <property type="term" value="F:GTPase activity"/>
    <property type="evidence" value="ECO:0007669"/>
    <property type="project" value="InterPro"/>
</dbReference>
<dbReference type="PANTHER" id="PTHR43721">
    <property type="entry name" value="ELONGATION FACTOR TU-RELATED"/>
    <property type="match status" value="1"/>
</dbReference>
<evidence type="ECO:0000259" key="7">
    <source>
        <dbReference type="Pfam" id="PF00009"/>
    </source>
</evidence>
<proteinExistence type="predicted"/>
<organism evidence="8 9">
    <name type="scientific">Chiloscyllium punctatum</name>
    <name type="common">Brownbanded bambooshark</name>
    <name type="synonym">Hemiscyllium punctatum</name>
    <dbReference type="NCBI Taxonomy" id="137246"/>
    <lineage>
        <taxon>Eukaryota</taxon>
        <taxon>Metazoa</taxon>
        <taxon>Chordata</taxon>
        <taxon>Craniata</taxon>
        <taxon>Vertebrata</taxon>
        <taxon>Chondrichthyes</taxon>
        <taxon>Elasmobranchii</taxon>
        <taxon>Galeomorphii</taxon>
        <taxon>Galeoidea</taxon>
        <taxon>Orectolobiformes</taxon>
        <taxon>Hemiscylliidae</taxon>
        <taxon>Chiloscyllium</taxon>
    </lineage>
</organism>
<dbReference type="GO" id="GO:0070125">
    <property type="term" value="P:mitochondrial translational elongation"/>
    <property type="evidence" value="ECO:0007669"/>
    <property type="project" value="TreeGrafter"/>
</dbReference>
<evidence type="ECO:0000256" key="4">
    <source>
        <dbReference type="ARBA" id="ARBA00023128"/>
    </source>
</evidence>
<keyword evidence="9" id="KW-1185">Reference proteome</keyword>
<sequence length="64" mass="6909">IGVEHIVVFVNKADAVEDKEMLDLVELEMRELLSEFGYDGENTPIVLGSALCALEVSTISSVLG</sequence>
<comment type="caution">
    <text evidence="8">The sequence shown here is derived from an EMBL/GenBank/DDBJ whole genome shotgun (WGS) entry which is preliminary data.</text>
</comment>
<feature type="non-terminal residue" evidence="8">
    <location>
        <position position="1"/>
    </location>
</feature>
<dbReference type="STRING" id="137246.A0A401TLB0"/>
<dbReference type="Pfam" id="PF00009">
    <property type="entry name" value="GTP_EFTU"/>
    <property type="match status" value="1"/>
</dbReference>
<keyword evidence="1" id="KW-0547">Nucleotide-binding</keyword>
<dbReference type="SUPFAM" id="SSF52540">
    <property type="entry name" value="P-loop containing nucleoside triphosphate hydrolases"/>
    <property type="match status" value="1"/>
</dbReference>
<dbReference type="OMA" id="VIFVNKC"/>
<dbReference type="Proteomes" id="UP000287033">
    <property type="component" value="Unassembled WGS sequence"/>
</dbReference>
<evidence type="ECO:0000256" key="5">
    <source>
        <dbReference type="ARBA" id="ARBA00023134"/>
    </source>
</evidence>
<evidence type="ECO:0000256" key="1">
    <source>
        <dbReference type="ARBA" id="ARBA00022741"/>
    </source>
</evidence>
<protein>
    <recommendedName>
        <fullName evidence="7">Tr-type G domain-containing protein</fullName>
    </recommendedName>
</protein>
<dbReference type="EMBL" id="BEZZ01109599">
    <property type="protein sequence ID" value="GCC43435.1"/>
    <property type="molecule type" value="Genomic_DNA"/>
</dbReference>
<keyword evidence="5" id="KW-0342">GTP-binding</keyword>
<evidence type="ECO:0000256" key="6">
    <source>
        <dbReference type="ARBA" id="ARBA00051990"/>
    </source>
</evidence>
<evidence type="ECO:0000313" key="9">
    <source>
        <dbReference type="Proteomes" id="UP000287033"/>
    </source>
</evidence>
<dbReference type="InterPro" id="IPR050055">
    <property type="entry name" value="EF-Tu_GTPase"/>
</dbReference>
<dbReference type="GO" id="GO:0005525">
    <property type="term" value="F:GTP binding"/>
    <property type="evidence" value="ECO:0007669"/>
    <property type="project" value="UniProtKB-KW"/>
</dbReference>
<dbReference type="PANTHER" id="PTHR43721:SF36">
    <property type="entry name" value="ELONGATION FACTOR TU, MITOCHONDRIAL"/>
    <property type="match status" value="1"/>
</dbReference>
<accession>A0A401TLB0</accession>
<evidence type="ECO:0000256" key="2">
    <source>
        <dbReference type="ARBA" id="ARBA00022768"/>
    </source>
</evidence>
<keyword evidence="2" id="KW-0251">Elongation factor</keyword>
<dbReference type="AlphaFoldDB" id="A0A401TLB0"/>
<keyword evidence="4" id="KW-0496">Mitochondrion</keyword>
<feature type="domain" description="Tr-type G" evidence="7">
    <location>
        <begin position="3"/>
        <end position="60"/>
    </location>
</feature>
<evidence type="ECO:0000256" key="3">
    <source>
        <dbReference type="ARBA" id="ARBA00022917"/>
    </source>
</evidence>
<dbReference type="GO" id="GO:0005739">
    <property type="term" value="C:mitochondrion"/>
    <property type="evidence" value="ECO:0007669"/>
    <property type="project" value="TreeGrafter"/>
</dbReference>
<dbReference type="InterPro" id="IPR000795">
    <property type="entry name" value="T_Tr_GTP-bd_dom"/>
</dbReference>
<reference evidence="8 9" key="1">
    <citation type="journal article" date="2018" name="Nat. Ecol. Evol.">
        <title>Shark genomes provide insights into elasmobranch evolution and the origin of vertebrates.</title>
        <authorList>
            <person name="Hara Y"/>
            <person name="Yamaguchi K"/>
            <person name="Onimaru K"/>
            <person name="Kadota M"/>
            <person name="Koyanagi M"/>
            <person name="Keeley SD"/>
            <person name="Tatsumi K"/>
            <person name="Tanaka K"/>
            <person name="Motone F"/>
            <person name="Kageyama Y"/>
            <person name="Nozu R"/>
            <person name="Adachi N"/>
            <person name="Nishimura O"/>
            <person name="Nakagawa R"/>
            <person name="Tanegashima C"/>
            <person name="Kiyatake I"/>
            <person name="Matsumoto R"/>
            <person name="Murakumo K"/>
            <person name="Nishida K"/>
            <person name="Terakita A"/>
            <person name="Kuratani S"/>
            <person name="Sato K"/>
            <person name="Hyodo S Kuraku.S."/>
        </authorList>
    </citation>
    <scope>NUCLEOTIDE SEQUENCE [LARGE SCALE GENOMIC DNA]</scope>
</reference>
<keyword evidence="3" id="KW-0648">Protein biosynthesis</keyword>
<evidence type="ECO:0000313" key="8">
    <source>
        <dbReference type="EMBL" id="GCC43435.1"/>
    </source>
</evidence>
<dbReference type="GO" id="GO:0003746">
    <property type="term" value="F:translation elongation factor activity"/>
    <property type="evidence" value="ECO:0007669"/>
    <property type="project" value="UniProtKB-KW"/>
</dbReference>
<gene>
    <name evidence="8" type="ORF">chiPu_0027641</name>
</gene>
<dbReference type="OrthoDB" id="2067at2759"/>
<comment type="catalytic activity">
    <reaction evidence="6">
        <text>GTP + H2O = GDP + phosphate + H(+)</text>
        <dbReference type="Rhea" id="RHEA:19669"/>
        <dbReference type="ChEBI" id="CHEBI:15377"/>
        <dbReference type="ChEBI" id="CHEBI:15378"/>
        <dbReference type="ChEBI" id="CHEBI:37565"/>
        <dbReference type="ChEBI" id="CHEBI:43474"/>
        <dbReference type="ChEBI" id="CHEBI:58189"/>
        <dbReference type="EC" id="3.6.5.3"/>
    </reaction>
    <physiologicalReaction direction="left-to-right" evidence="6">
        <dbReference type="Rhea" id="RHEA:19670"/>
    </physiologicalReaction>
</comment>
<dbReference type="Gene3D" id="3.40.50.300">
    <property type="entry name" value="P-loop containing nucleotide triphosphate hydrolases"/>
    <property type="match status" value="1"/>
</dbReference>